<dbReference type="EMBL" id="VXIV02002800">
    <property type="protein sequence ID" value="KAF6022829.1"/>
    <property type="molecule type" value="Genomic_DNA"/>
</dbReference>
<dbReference type="OrthoDB" id="432528at2759"/>
<proteinExistence type="predicted"/>
<dbReference type="Pfam" id="PF24681">
    <property type="entry name" value="Kelch_KLHDC2_KLHL20_DRC7"/>
    <property type="match status" value="1"/>
</dbReference>
<reference evidence="3" key="1">
    <citation type="submission" date="2020-06" db="EMBL/GenBank/DDBJ databases">
        <title>Draft genome of Bugula neritina, a colonial animal packing powerful symbionts and potential medicines.</title>
        <authorList>
            <person name="Rayko M."/>
        </authorList>
    </citation>
    <scope>NUCLEOTIDE SEQUENCE [LARGE SCALE GENOMIC DNA]</scope>
    <source>
        <strain evidence="3">Kwan_BN1</strain>
    </source>
</reference>
<sequence>MYAKVEEVEVNQEQRVVIFDKTGKGTARIHRLKTDPLTFHQQECDHLANKMLQGVRDFALTAEGNLVYISGGFDINTGKSINDLIVFNGERREWKILSNMAKARCNHTMVLWKGGLLVAGGETNAKVKLTTTCEYYDIQSDSWKAFDVLPDPRSCHSCVVHNNSVYISGGYDKLQVPQNNLWICEESTLKWLCLDEHYPVPLPYSMAKHSMLSHGDSIYLIGGVCKDRYEGTKASAKIISFKPSISYLA</sequence>
<dbReference type="Gene3D" id="2.120.10.80">
    <property type="entry name" value="Kelch-type beta propeller"/>
    <property type="match status" value="1"/>
</dbReference>
<keyword evidence="4" id="KW-1185">Reference proteome</keyword>
<accession>A0A7J7J9C2</accession>
<dbReference type="SMART" id="SM00612">
    <property type="entry name" value="Kelch"/>
    <property type="match status" value="2"/>
</dbReference>
<protein>
    <submittedName>
        <fullName evidence="3">KLHDC4</fullName>
    </submittedName>
</protein>
<dbReference type="Proteomes" id="UP000593567">
    <property type="component" value="Unassembled WGS sequence"/>
</dbReference>
<evidence type="ECO:0000313" key="3">
    <source>
        <dbReference type="EMBL" id="KAF6022829.1"/>
    </source>
</evidence>
<gene>
    <name evidence="3" type="ORF">EB796_018863</name>
</gene>
<name>A0A7J7J9C2_BUGNE</name>
<dbReference type="AlphaFoldDB" id="A0A7J7J9C2"/>
<comment type="caution">
    <text evidence="3">The sequence shown here is derived from an EMBL/GenBank/DDBJ whole genome shotgun (WGS) entry which is preliminary data.</text>
</comment>
<organism evidence="3 4">
    <name type="scientific">Bugula neritina</name>
    <name type="common">Brown bryozoan</name>
    <name type="synonym">Sertularia neritina</name>
    <dbReference type="NCBI Taxonomy" id="10212"/>
    <lineage>
        <taxon>Eukaryota</taxon>
        <taxon>Metazoa</taxon>
        <taxon>Spiralia</taxon>
        <taxon>Lophotrochozoa</taxon>
        <taxon>Bryozoa</taxon>
        <taxon>Gymnolaemata</taxon>
        <taxon>Cheilostomatida</taxon>
        <taxon>Flustrina</taxon>
        <taxon>Buguloidea</taxon>
        <taxon>Bugulidae</taxon>
        <taxon>Bugula</taxon>
    </lineage>
</organism>
<evidence type="ECO:0000313" key="4">
    <source>
        <dbReference type="Proteomes" id="UP000593567"/>
    </source>
</evidence>
<dbReference type="PANTHER" id="PTHR45632">
    <property type="entry name" value="LD33804P"/>
    <property type="match status" value="1"/>
</dbReference>
<dbReference type="InterPro" id="IPR015915">
    <property type="entry name" value="Kelch-typ_b-propeller"/>
</dbReference>
<keyword evidence="2" id="KW-0677">Repeat</keyword>
<keyword evidence="1" id="KW-0880">Kelch repeat</keyword>
<dbReference type="PANTHER" id="PTHR45632:SF3">
    <property type="entry name" value="KELCH-LIKE PROTEIN 32"/>
    <property type="match status" value="1"/>
</dbReference>
<evidence type="ECO:0000256" key="2">
    <source>
        <dbReference type="ARBA" id="ARBA00022737"/>
    </source>
</evidence>
<dbReference type="InterPro" id="IPR006652">
    <property type="entry name" value="Kelch_1"/>
</dbReference>
<dbReference type="SUPFAM" id="SSF117281">
    <property type="entry name" value="Kelch motif"/>
    <property type="match status" value="1"/>
</dbReference>
<evidence type="ECO:0000256" key="1">
    <source>
        <dbReference type="ARBA" id="ARBA00022441"/>
    </source>
</evidence>